<dbReference type="Gramene" id="A02p49970.2_BraZ1">
    <property type="protein sequence ID" value="A02p49970.2_BraZ1.CDS.1"/>
    <property type="gene ID" value="A02g49970.2_BraZ1"/>
</dbReference>
<reference evidence="1 2" key="1">
    <citation type="submission" date="2021-07" db="EMBL/GenBank/DDBJ databases">
        <authorList>
            <consortium name="Genoscope - CEA"/>
            <person name="William W."/>
        </authorList>
    </citation>
    <scope>NUCLEOTIDE SEQUENCE [LARGE SCALE GENOMIC DNA]</scope>
</reference>
<dbReference type="Proteomes" id="UP000694005">
    <property type="component" value="Chromosome A02"/>
</dbReference>
<proteinExistence type="predicted"/>
<name>A0A8D9HB96_BRACM</name>
<dbReference type="AlphaFoldDB" id="A0A8D9HB96"/>
<evidence type="ECO:0000313" key="2">
    <source>
        <dbReference type="Proteomes" id="UP000694005"/>
    </source>
</evidence>
<organism evidence="1 2">
    <name type="scientific">Brassica campestris</name>
    <name type="common">Field mustard</name>
    <dbReference type="NCBI Taxonomy" id="3711"/>
    <lineage>
        <taxon>Eukaryota</taxon>
        <taxon>Viridiplantae</taxon>
        <taxon>Streptophyta</taxon>
        <taxon>Embryophyta</taxon>
        <taxon>Tracheophyta</taxon>
        <taxon>Spermatophyta</taxon>
        <taxon>Magnoliopsida</taxon>
        <taxon>eudicotyledons</taxon>
        <taxon>Gunneridae</taxon>
        <taxon>Pentapetalae</taxon>
        <taxon>rosids</taxon>
        <taxon>malvids</taxon>
        <taxon>Brassicales</taxon>
        <taxon>Brassicaceae</taxon>
        <taxon>Brassiceae</taxon>
        <taxon>Brassica</taxon>
    </lineage>
</organism>
<gene>
    <name evidence="1" type="ORF">BRAPAZ1V2_A02P49970.2</name>
</gene>
<evidence type="ECO:0000313" key="1">
    <source>
        <dbReference type="EMBL" id="CAG7896045.1"/>
    </source>
</evidence>
<dbReference type="EMBL" id="LS974618">
    <property type="protein sequence ID" value="CAG7896045.1"/>
    <property type="molecule type" value="Genomic_DNA"/>
</dbReference>
<protein>
    <submittedName>
        <fullName evidence="1">Uncharacterized protein</fullName>
    </submittedName>
</protein>
<accession>A0A8D9HB96</accession>
<sequence length="123" mass="14367">MKTILRKSLVRRLFQDQRYFSTMKTILHLTQTRRCTRILVYSENRSGVVCTNLKRGKKCTQDVRHNSSMGQHWVCVVYFFSSRDKSQHLESVAVIFCYLPASSLKTKTKKTLESTPQESCKNL</sequence>